<dbReference type="KEGG" id="smag:AN936_06315"/>
<sequence>MTGLRLGAIAEEKPVRLTIELTGHAHRELVDYARVHARLNSLSEPLSPEKLVGPMIARFIASDRVFARERRRD</sequence>
<dbReference type="PATRIC" id="fig|33050.5.peg.1317"/>
<dbReference type="InterPro" id="IPR018733">
    <property type="entry name" value="DUF2274"/>
</dbReference>
<reference evidence="1 2" key="1">
    <citation type="journal article" date="2015" name="Genome Announc.">
        <title>Complete Genome Sequence of Polypropylene Glycol- and Polyethylene Glycol-Degrading Sphingopyxis macrogoltabida Strain EY-1.</title>
        <authorList>
            <person name="Ohtsubo Y."/>
            <person name="Nagata Y."/>
            <person name="Numata M."/>
            <person name="Tsuchikane K."/>
            <person name="Hosoyama A."/>
            <person name="Yamazoe A."/>
            <person name="Tsuda M."/>
            <person name="Fujita N."/>
            <person name="Kawai F."/>
        </authorList>
    </citation>
    <scope>NUCLEOTIDE SEQUENCE [LARGE SCALE GENOMIC DNA]</scope>
    <source>
        <strain evidence="1 2">EY-1</strain>
    </source>
</reference>
<proteinExistence type="predicted"/>
<gene>
    <name evidence="1" type="ORF">AN936_06315</name>
</gene>
<dbReference type="RefSeq" id="WP_054587381.1">
    <property type="nucleotide sequence ID" value="NZ_CP012700.1"/>
</dbReference>
<dbReference type="Pfam" id="PF10038">
    <property type="entry name" value="DUF2274"/>
    <property type="match status" value="1"/>
</dbReference>
<dbReference type="Proteomes" id="UP000058074">
    <property type="component" value="Chromosome"/>
</dbReference>
<evidence type="ECO:0008006" key="3">
    <source>
        <dbReference type="Google" id="ProtNLM"/>
    </source>
</evidence>
<dbReference type="EMBL" id="CP012700">
    <property type="protein sequence ID" value="ALH79993.1"/>
    <property type="molecule type" value="Genomic_DNA"/>
</dbReference>
<evidence type="ECO:0000313" key="2">
    <source>
        <dbReference type="Proteomes" id="UP000058074"/>
    </source>
</evidence>
<organism evidence="1 2">
    <name type="scientific">Sphingopyxis macrogoltabida</name>
    <name type="common">Sphingomonas macrogoltabidus</name>
    <dbReference type="NCBI Taxonomy" id="33050"/>
    <lineage>
        <taxon>Bacteria</taxon>
        <taxon>Pseudomonadati</taxon>
        <taxon>Pseudomonadota</taxon>
        <taxon>Alphaproteobacteria</taxon>
        <taxon>Sphingomonadales</taxon>
        <taxon>Sphingomonadaceae</taxon>
        <taxon>Sphingopyxis</taxon>
    </lineage>
</organism>
<accession>A0A0N9U4H6</accession>
<evidence type="ECO:0000313" key="1">
    <source>
        <dbReference type="EMBL" id="ALH79993.1"/>
    </source>
</evidence>
<dbReference type="AlphaFoldDB" id="A0A0N9U4H6"/>
<protein>
    <recommendedName>
        <fullName evidence="3">DUF2274 domain-containing protein</fullName>
    </recommendedName>
</protein>
<dbReference type="OrthoDB" id="9803810at2"/>
<name>A0A0N9U4H6_SPHMC</name>